<dbReference type="Gene3D" id="3.40.190.290">
    <property type="match status" value="1"/>
</dbReference>
<protein>
    <submittedName>
        <fullName evidence="6">LysR family transcriptional regulator</fullName>
    </submittedName>
</protein>
<dbReference type="PANTHER" id="PTHR30346">
    <property type="entry name" value="TRANSCRIPTIONAL DUAL REGULATOR HCAR-RELATED"/>
    <property type="match status" value="1"/>
</dbReference>
<dbReference type="InterPro" id="IPR005119">
    <property type="entry name" value="LysR_subst-bd"/>
</dbReference>
<dbReference type="Pfam" id="PF03466">
    <property type="entry name" value="LysR_substrate"/>
    <property type="match status" value="1"/>
</dbReference>
<keyword evidence="3" id="KW-0238">DNA-binding</keyword>
<evidence type="ECO:0000313" key="7">
    <source>
        <dbReference type="Proteomes" id="UP000653411"/>
    </source>
</evidence>
<reference evidence="6" key="2">
    <citation type="submission" date="2020-09" db="EMBL/GenBank/DDBJ databases">
        <authorList>
            <person name="Sun Q."/>
            <person name="Zhou Y."/>
        </authorList>
    </citation>
    <scope>NUCLEOTIDE SEQUENCE</scope>
    <source>
        <strain evidence="6">CGMCC 4.7110</strain>
    </source>
</reference>
<keyword evidence="4" id="KW-0804">Transcription</keyword>
<name>A0A917XQS3_9ACTN</name>
<comment type="similarity">
    <text evidence="1">Belongs to the LysR transcriptional regulatory family.</text>
</comment>
<gene>
    <name evidence="6" type="ORF">GCM10011578_099550</name>
</gene>
<dbReference type="EMBL" id="BMML01000056">
    <property type="protein sequence ID" value="GGN46546.1"/>
    <property type="molecule type" value="Genomic_DNA"/>
</dbReference>
<dbReference type="InterPro" id="IPR036388">
    <property type="entry name" value="WH-like_DNA-bd_sf"/>
</dbReference>
<evidence type="ECO:0000313" key="6">
    <source>
        <dbReference type="EMBL" id="GGN46546.1"/>
    </source>
</evidence>
<evidence type="ECO:0000259" key="5">
    <source>
        <dbReference type="PROSITE" id="PS50931"/>
    </source>
</evidence>
<evidence type="ECO:0000256" key="2">
    <source>
        <dbReference type="ARBA" id="ARBA00023015"/>
    </source>
</evidence>
<dbReference type="PROSITE" id="PS50931">
    <property type="entry name" value="HTH_LYSR"/>
    <property type="match status" value="1"/>
</dbReference>
<dbReference type="AlphaFoldDB" id="A0A917XQS3"/>
<dbReference type="PRINTS" id="PR00039">
    <property type="entry name" value="HTHLYSR"/>
</dbReference>
<feature type="domain" description="HTH lysR-type" evidence="5">
    <location>
        <begin position="1"/>
        <end position="58"/>
    </location>
</feature>
<dbReference type="SUPFAM" id="SSF53850">
    <property type="entry name" value="Periplasmic binding protein-like II"/>
    <property type="match status" value="1"/>
</dbReference>
<comment type="caution">
    <text evidence="6">The sequence shown here is derived from an EMBL/GenBank/DDBJ whole genome shotgun (WGS) entry which is preliminary data.</text>
</comment>
<reference evidence="6" key="1">
    <citation type="journal article" date="2014" name="Int. J. Syst. Evol. Microbiol.">
        <title>Complete genome sequence of Corynebacterium casei LMG S-19264T (=DSM 44701T), isolated from a smear-ripened cheese.</title>
        <authorList>
            <consortium name="US DOE Joint Genome Institute (JGI-PGF)"/>
            <person name="Walter F."/>
            <person name="Albersmeier A."/>
            <person name="Kalinowski J."/>
            <person name="Ruckert C."/>
        </authorList>
    </citation>
    <scope>NUCLEOTIDE SEQUENCE</scope>
    <source>
        <strain evidence="6">CGMCC 4.7110</strain>
    </source>
</reference>
<dbReference type="RefSeq" id="WP_189269626.1">
    <property type="nucleotide sequence ID" value="NZ_BMML01000056.1"/>
</dbReference>
<evidence type="ECO:0000256" key="1">
    <source>
        <dbReference type="ARBA" id="ARBA00009437"/>
    </source>
</evidence>
<keyword evidence="2" id="KW-0805">Transcription regulation</keyword>
<keyword evidence="7" id="KW-1185">Reference proteome</keyword>
<evidence type="ECO:0000256" key="4">
    <source>
        <dbReference type="ARBA" id="ARBA00023163"/>
    </source>
</evidence>
<proteinExistence type="inferred from homology"/>
<dbReference type="FunFam" id="1.10.10.10:FF:000001">
    <property type="entry name" value="LysR family transcriptional regulator"/>
    <property type="match status" value="1"/>
</dbReference>
<dbReference type="InterPro" id="IPR000847">
    <property type="entry name" value="LysR_HTH_N"/>
</dbReference>
<accession>A0A917XQS3</accession>
<dbReference type="GO" id="GO:0032993">
    <property type="term" value="C:protein-DNA complex"/>
    <property type="evidence" value="ECO:0007669"/>
    <property type="project" value="TreeGrafter"/>
</dbReference>
<dbReference type="Proteomes" id="UP000653411">
    <property type="component" value="Unassembled WGS sequence"/>
</dbReference>
<organism evidence="6 7">
    <name type="scientific">Streptomyces fuscichromogenes</name>
    <dbReference type="NCBI Taxonomy" id="1324013"/>
    <lineage>
        <taxon>Bacteria</taxon>
        <taxon>Bacillati</taxon>
        <taxon>Actinomycetota</taxon>
        <taxon>Actinomycetes</taxon>
        <taxon>Kitasatosporales</taxon>
        <taxon>Streptomycetaceae</taxon>
        <taxon>Streptomyces</taxon>
    </lineage>
</organism>
<dbReference type="InterPro" id="IPR036390">
    <property type="entry name" value="WH_DNA-bd_sf"/>
</dbReference>
<dbReference type="SUPFAM" id="SSF46785">
    <property type="entry name" value="Winged helix' DNA-binding domain"/>
    <property type="match status" value="1"/>
</dbReference>
<dbReference type="GO" id="GO:0003677">
    <property type="term" value="F:DNA binding"/>
    <property type="evidence" value="ECO:0007669"/>
    <property type="project" value="UniProtKB-KW"/>
</dbReference>
<dbReference type="Pfam" id="PF00126">
    <property type="entry name" value="HTH_1"/>
    <property type="match status" value="1"/>
</dbReference>
<sequence>MEIRQLRYFVAVAEELSFTRAASRLFAAQSTVSAGVRALEEGLQASLFERSTRTVALSPAGAAFLPEAKAVIAAAERASEVVGMASNRLQGSLRIGTMTRITALDLPRLVGAFRQRHPLVDIHIQVSGSGSGGIAEDVRRGRLDLGVVALKSGEASDLDLRPFATIPYVVILPAEHPLAQRESISLEDLAGENFVDGPSGFGSRAAMDRAFTELGLARRISVEITDIATAASYVRAIGGAAVMPHFQAAYTAGVVVKPLSGSMHMLALSFAVRAGRAPSPAVSALLDLSCNYTRDDGRF</sequence>
<dbReference type="GO" id="GO:0003700">
    <property type="term" value="F:DNA-binding transcription factor activity"/>
    <property type="evidence" value="ECO:0007669"/>
    <property type="project" value="InterPro"/>
</dbReference>
<dbReference type="PANTHER" id="PTHR30346:SF28">
    <property type="entry name" value="HTH-TYPE TRANSCRIPTIONAL REGULATOR CYNR"/>
    <property type="match status" value="1"/>
</dbReference>
<dbReference type="Gene3D" id="1.10.10.10">
    <property type="entry name" value="Winged helix-like DNA-binding domain superfamily/Winged helix DNA-binding domain"/>
    <property type="match status" value="1"/>
</dbReference>
<evidence type="ECO:0000256" key="3">
    <source>
        <dbReference type="ARBA" id="ARBA00023125"/>
    </source>
</evidence>